<keyword evidence="4 8" id="KW-0812">Transmembrane</keyword>
<dbReference type="Pfam" id="PF00909">
    <property type="entry name" value="Ammonium_transp"/>
    <property type="match status" value="1"/>
</dbReference>
<accession>A0ABT4Q5M8</accession>
<comment type="subcellular location">
    <subcellularLocation>
        <location evidence="8">Cell membrane</location>
        <topology evidence="8">Multi-pass membrane protein</topology>
    </subcellularLocation>
    <subcellularLocation>
        <location evidence="1">Membrane</location>
        <topology evidence="1">Multi-pass membrane protein</topology>
    </subcellularLocation>
</comment>
<dbReference type="InterPro" id="IPR024041">
    <property type="entry name" value="NH4_transpt_AmtB-like_dom"/>
</dbReference>
<dbReference type="PANTHER" id="PTHR11730">
    <property type="entry name" value="AMMONIUM TRANSPORTER"/>
    <property type="match status" value="1"/>
</dbReference>
<dbReference type="Gene3D" id="1.10.3430.10">
    <property type="entry name" value="Ammonium transporter AmtB like domains"/>
    <property type="match status" value="1"/>
</dbReference>
<feature type="chain" id="PRO_5046389654" description="Ammonium transporter" evidence="9">
    <location>
        <begin position="23"/>
        <end position="463"/>
    </location>
</feature>
<feature type="transmembrane region" description="Helical" evidence="8">
    <location>
        <begin position="159"/>
        <end position="181"/>
    </location>
</feature>
<comment type="similarity">
    <text evidence="2 8">Belongs to the ammonia transporter channel (TC 1.A.11.2) family.</text>
</comment>
<gene>
    <name evidence="11" type="ORF">O9H85_06560</name>
</gene>
<evidence type="ECO:0000259" key="10">
    <source>
        <dbReference type="Pfam" id="PF00909"/>
    </source>
</evidence>
<protein>
    <recommendedName>
        <fullName evidence="8">Ammonium transporter</fullName>
    </recommendedName>
</protein>
<feature type="transmembrane region" description="Helical" evidence="8">
    <location>
        <begin position="265"/>
        <end position="292"/>
    </location>
</feature>
<feature type="transmembrane region" description="Helical" evidence="8">
    <location>
        <begin position="235"/>
        <end position="253"/>
    </location>
</feature>
<evidence type="ECO:0000313" key="12">
    <source>
        <dbReference type="Proteomes" id="UP001527882"/>
    </source>
</evidence>
<feature type="transmembrane region" description="Helical" evidence="8">
    <location>
        <begin position="395"/>
        <end position="420"/>
    </location>
</feature>
<feature type="domain" description="Ammonium transporter AmtB-like" evidence="10">
    <location>
        <begin position="38"/>
        <end position="447"/>
    </location>
</feature>
<feature type="signal peptide" evidence="9">
    <location>
        <begin position="1"/>
        <end position="22"/>
    </location>
</feature>
<evidence type="ECO:0000256" key="6">
    <source>
        <dbReference type="ARBA" id="ARBA00023136"/>
    </source>
</evidence>
<feature type="transmembrane region" description="Helical" evidence="8">
    <location>
        <begin position="70"/>
        <end position="94"/>
    </location>
</feature>
<dbReference type="EMBL" id="JAQAGZ010000003">
    <property type="protein sequence ID" value="MCZ8512092.1"/>
    <property type="molecule type" value="Genomic_DNA"/>
</dbReference>
<dbReference type="NCBIfam" id="TIGR00836">
    <property type="entry name" value="amt"/>
    <property type="match status" value="1"/>
</dbReference>
<dbReference type="SUPFAM" id="SSF111352">
    <property type="entry name" value="Ammonium transporter"/>
    <property type="match status" value="1"/>
</dbReference>
<feature type="transmembrane region" description="Helical" evidence="8">
    <location>
        <begin position="193"/>
        <end position="214"/>
    </location>
</feature>
<evidence type="ECO:0000256" key="9">
    <source>
        <dbReference type="SAM" id="SignalP"/>
    </source>
</evidence>
<name>A0ABT4Q5M8_9BACL</name>
<feature type="transmembrane region" description="Helical" evidence="8">
    <location>
        <begin position="323"/>
        <end position="341"/>
    </location>
</feature>
<dbReference type="Proteomes" id="UP001527882">
    <property type="component" value="Unassembled WGS sequence"/>
</dbReference>
<keyword evidence="9" id="KW-0732">Signal</keyword>
<evidence type="ECO:0000256" key="7">
    <source>
        <dbReference type="ARBA" id="ARBA00023177"/>
    </source>
</evidence>
<dbReference type="PANTHER" id="PTHR11730:SF89">
    <property type="entry name" value="AMMONIUM TRANSPORTER SLL0108-RELATED"/>
    <property type="match status" value="1"/>
</dbReference>
<dbReference type="PROSITE" id="PS01219">
    <property type="entry name" value="AMMONIUM_TRANSP"/>
    <property type="match status" value="1"/>
</dbReference>
<feature type="transmembrane region" description="Helical" evidence="8">
    <location>
        <begin position="299"/>
        <end position="317"/>
    </location>
</feature>
<evidence type="ECO:0000256" key="5">
    <source>
        <dbReference type="ARBA" id="ARBA00022989"/>
    </source>
</evidence>
<organism evidence="11 12">
    <name type="scientific">Paenibacillus gyeongsangnamensis</name>
    <dbReference type="NCBI Taxonomy" id="3388067"/>
    <lineage>
        <taxon>Bacteria</taxon>
        <taxon>Bacillati</taxon>
        <taxon>Bacillota</taxon>
        <taxon>Bacilli</taxon>
        <taxon>Bacillales</taxon>
        <taxon>Paenibacillaceae</taxon>
        <taxon>Paenibacillus</taxon>
    </lineage>
</organism>
<evidence type="ECO:0000256" key="3">
    <source>
        <dbReference type="ARBA" id="ARBA00022448"/>
    </source>
</evidence>
<evidence type="ECO:0000256" key="8">
    <source>
        <dbReference type="RuleBase" id="RU362002"/>
    </source>
</evidence>
<keyword evidence="7 8" id="KW-0924">Ammonia transport</keyword>
<evidence type="ECO:0000256" key="1">
    <source>
        <dbReference type="ARBA" id="ARBA00004141"/>
    </source>
</evidence>
<dbReference type="InterPro" id="IPR018047">
    <property type="entry name" value="Ammonium_transpt_CS"/>
</dbReference>
<sequence>MLKKLLFSAGLMSVLVPSMAFAADDATPAQLQSAIDAVWVMLAAILVIFMQAGFALLEAGSTRMKNAGHVAGKTVLTFGLCAIAFWAVGFGLAFGDGNSFFGTTGFFLNGSEDQAKAAFSSLSFSDIPIAIKFLFQLAFAGVSLAIAWGGFAERGKLPVYFIFGILFTVIIYPVVAHWVWGGGWLSKIGMQDFAGSTVVHLQGATAALVATLLLKPRIGKYNKDKTPNLIPGHNQVLSVLGVIILWIGWFGFNPGSTLSAMGDGFFGYIAMTTNLAAAAGAVAALVVSWMYFGKADIPSMLNGVLAALVAITASCAFVTPRDAIIIGAVSGILTFFTSQWFEKAGIDDPVFAFSVHGIAGIWGTLSTGLFATPELVAKVAVGKPGLFYGGGLEQLGVQALGVFGAFLFVLVLSFIILYILKATIGLRVTEEEEIIGLDLSEHGTYGYPEQMKKAQAGGAAQTV</sequence>
<dbReference type="RefSeq" id="WP_269880479.1">
    <property type="nucleotide sequence ID" value="NZ_JAQAGZ010000003.1"/>
</dbReference>
<proteinExistence type="inferred from homology"/>
<dbReference type="InterPro" id="IPR001905">
    <property type="entry name" value="Ammonium_transpt"/>
</dbReference>
<evidence type="ECO:0000313" key="11">
    <source>
        <dbReference type="EMBL" id="MCZ8512092.1"/>
    </source>
</evidence>
<keyword evidence="3 8" id="KW-0813">Transport</keyword>
<reference evidence="11 12" key="1">
    <citation type="submission" date="2022-12" db="EMBL/GenBank/DDBJ databases">
        <title>Draft genome sequence of Paenibacillus sp. dW9.</title>
        <authorList>
            <person name="Choi E.-W."/>
            <person name="Kim D.-U."/>
        </authorList>
    </citation>
    <scope>NUCLEOTIDE SEQUENCE [LARGE SCALE GENOMIC DNA]</scope>
    <source>
        <strain evidence="12">dW9</strain>
    </source>
</reference>
<dbReference type="InterPro" id="IPR029020">
    <property type="entry name" value="Ammonium/urea_transptr"/>
</dbReference>
<feature type="transmembrane region" description="Helical" evidence="8">
    <location>
        <begin position="350"/>
        <end position="371"/>
    </location>
</feature>
<keyword evidence="6 8" id="KW-0472">Membrane</keyword>
<keyword evidence="5 8" id="KW-1133">Transmembrane helix</keyword>
<feature type="transmembrane region" description="Helical" evidence="8">
    <location>
        <begin position="129"/>
        <end position="152"/>
    </location>
</feature>
<feature type="transmembrane region" description="Helical" evidence="8">
    <location>
        <begin position="38"/>
        <end position="58"/>
    </location>
</feature>
<keyword evidence="12" id="KW-1185">Reference proteome</keyword>
<comment type="caution">
    <text evidence="11">The sequence shown here is derived from an EMBL/GenBank/DDBJ whole genome shotgun (WGS) entry which is preliminary data.</text>
</comment>
<evidence type="ECO:0000256" key="4">
    <source>
        <dbReference type="ARBA" id="ARBA00022692"/>
    </source>
</evidence>
<evidence type="ECO:0000256" key="2">
    <source>
        <dbReference type="ARBA" id="ARBA00005887"/>
    </source>
</evidence>